<reference evidence="5 6" key="1">
    <citation type="submission" date="2018-06" db="EMBL/GenBank/DDBJ databases">
        <title>The Genome of Cuscuta australis (Dodder) Provides Insight into the Evolution of Plant Parasitism.</title>
        <authorList>
            <person name="Liu H."/>
        </authorList>
    </citation>
    <scope>NUCLEOTIDE SEQUENCE [LARGE SCALE GENOMIC DNA]</scope>
    <source>
        <strain evidence="6">cv. Yunnan</strain>
        <tissue evidence="5">Vines</tissue>
    </source>
</reference>
<evidence type="ECO:0000313" key="5">
    <source>
        <dbReference type="EMBL" id="RAL50675.1"/>
    </source>
</evidence>
<accession>A0A328DY72</accession>
<organism evidence="5 6">
    <name type="scientific">Cuscuta australis</name>
    <dbReference type="NCBI Taxonomy" id="267555"/>
    <lineage>
        <taxon>Eukaryota</taxon>
        <taxon>Viridiplantae</taxon>
        <taxon>Streptophyta</taxon>
        <taxon>Embryophyta</taxon>
        <taxon>Tracheophyta</taxon>
        <taxon>Spermatophyta</taxon>
        <taxon>Magnoliopsida</taxon>
        <taxon>eudicotyledons</taxon>
        <taxon>Gunneridae</taxon>
        <taxon>Pentapetalae</taxon>
        <taxon>asterids</taxon>
        <taxon>lamiids</taxon>
        <taxon>Solanales</taxon>
        <taxon>Convolvulaceae</taxon>
        <taxon>Cuscuteae</taxon>
        <taxon>Cuscuta</taxon>
        <taxon>Cuscuta subgen. Grammica</taxon>
        <taxon>Cuscuta sect. Cleistogrammica</taxon>
    </lineage>
</organism>
<dbReference type="SUPFAM" id="SSF49590">
    <property type="entry name" value="PHL pollen allergen"/>
    <property type="match status" value="1"/>
</dbReference>
<dbReference type="PANTHER" id="PTHR31692:SF92">
    <property type="entry name" value="EXPANSIN-LIKE B1"/>
    <property type="match status" value="1"/>
</dbReference>
<keyword evidence="6" id="KW-1185">Reference proteome</keyword>
<dbReference type="InterPro" id="IPR036908">
    <property type="entry name" value="RlpA-like_sf"/>
</dbReference>
<evidence type="ECO:0000256" key="2">
    <source>
        <dbReference type="SAM" id="SignalP"/>
    </source>
</evidence>
<dbReference type="EMBL" id="NQVE01000056">
    <property type="protein sequence ID" value="RAL50675.1"/>
    <property type="molecule type" value="Genomic_DNA"/>
</dbReference>
<dbReference type="Pfam" id="PF03330">
    <property type="entry name" value="DPBB_1"/>
    <property type="match status" value="1"/>
</dbReference>
<feature type="signal peptide" evidence="2">
    <location>
        <begin position="1"/>
        <end position="21"/>
    </location>
</feature>
<protein>
    <recommendedName>
        <fullName evidence="7">Expansin-like EG45 domain-containing protein</fullName>
    </recommendedName>
</protein>
<dbReference type="Pfam" id="PF01357">
    <property type="entry name" value="Expansin_C"/>
    <property type="match status" value="1"/>
</dbReference>
<dbReference type="InterPro" id="IPR036749">
    <property type="entry name" value="Expansin_CBD_sf"/>
</dbReference>
<gene>
    <name evidence="5" type="ORF">DM860_015822</name>
</gene>
<dbReference type="GO" id="GO:0009653">
    <property type="term" value="P:anatomical structure morphogenesis"/>
    <property type="evidence" value="ECO:0007669"/>
    <property type="project" value="UniProtKB-ARBA"/>
</dbReference>
<dbReference type="PANTHER" id="PTHR31692">
    <property type="entry name" value="EXPANSIN-B3"/>
    <property type="match status" value="1"/>
</dbReference>
<dbReference type="InterPro" id="IPR009009">
    <property type="entry name" value="RlpA-like_DPBB"/>
</dbReference>
<dbReference type="PROSITE" id="PS50843">
    <property type="entry name" value="EXPANSIN_CBD"/>
    <property type="match status" value="1"/>
</dbReference>
<dbReference type="PROSITE" id="PS50842">
    <property type="entry name" value="EXPANSIN_EG45"/>
    <property type="match status" value="1"/>
</dbReference>
<name>A0A328DY72_9ASTE</name>
<feature type="domain" description="Expansin-like EG45" evidence="3">
    <location>
        <begin position="43"/>
        <end position="147"/>
    </location>
</feature>
<feature type="chain" id="PRO_5016261458" description="Expansin-like EG45 domain-containing protein" evidence="2">
    <location>
        <begin position="22"/>
        <end position="251"/>
    </location>
</feature>
<feature type="domain" description="Expansin-like CBD" evidence="4">
    <location>
        <begin position="161"/>
        <end position="246"/>
    </location>
</feature>
<dbReference type="InterPro" id="IPR007117">
    <property type="entry name" value="Expansin_CBD"/>
</dbReference>
<dbReference type="PRINTS" id="PR01225">
    <property type="entry name" value="EXPANSNFAMLY"/>
</dbReference>
<dbReference type="GO" id="GO:0005576">
    <property type="term" value="C:extracellular region"/>
    <property type="evidence" value="ECO:0007669"/>
    <property type="project" value="InterPro"/>
</dbReference>
<dbReference type="Gene3D" id="2.40.40.10">
    <property type="entry name" value="RlpA-like domain"/>
    <property type="match status" value="1"/>
</dbReference>
<proteinExistence type="inferred from homology"/>
<evidence type="ECO:0000313" key="6">
    <source>
        <dbReference type="Proteomes" id="UP000249390"/>
    </source>
</evidence>
<evidence type="ECO:0008006" key="7">
    <source>
        <dbReference type="Google" id="ProtNLM"/>
    </source>
</evidence>
<comment type="similarity">
    <text evidence="1">Belongs to the expansin family.</text>
</comment>
<comment type="caution">
    <text evidence="5">The sequence shown here is derived from an EMBL/GenBank/DDBJ whole genome shotgun (WGS) entry which is preliminary data.</text>
</comment>
<dbReference type="InterPro" id="IPR007112">
    <property type="entry name" value="Expansin/allergen_DPBB_dom"/>
</dbReference>
<dbReference type="Proteomes" id="UP000249390">
    <property type="component" value="Unassembled WGS sequence"/>
</dbReference>
<dbReference type="AlphaFoldDB" id="A0A328DY72"/>
<evidence type="ECO:0000259" key="4">
    <source>
        <dbReference type="PROSITE" id="PS50843"/>
    </source>
</evidence>
<dbReference type="CDD" id="cd22277">
    <property type="entry name" value="DPBB_EXLB_N"/>
    <property type="match status" value="1"/>
</dbReference>
<sequence>MMNSMIITIIIMLFILVQVPGGDCFVQSRATYYPNSDDRGTEIGSCGFGAFGATINGGDVTAASNLYRDGVGCGACYQVRCTDAAYCSDKGVTAVITDSGASDRTDFILSRGAFGRMANTKWSAQCLLSQGVVDIQYQRVPCSYPNKNMIFKIHEKSSNPHYLALAIWYQQGLKDITALLICEIQNFKCKLMDRAYGAVWATTSPPCGALQIRMLLSGNDEDAEETWVVALNNIPENWKAGEEYDSGVQIN</sequence>
<dbReference type="InterPro" id="IPR007118">
    <property type="entry name" value="Expan_Lol_pI"/>
</dbReference>
<keyword evidence="2" id="KW-0732">Signal</keyword>
<dbReference type="SUPFAM" id="SSF50685">
    <property type="entry name" value="Barwin-like endoglucanases"/>
    <property type="match status" value="1"/>
</dbReference>
<evidence type="ECO:0000259" key="3">
    <source>
        <dbReference type="PROSITE" id="PS50842"/>
    </source>
</evidence>
<evidence type="ECO:0000256" key="1">
    <source>
        <dbReference type="RuleBase" id="RU003460"/>
    </source>
</evidence>
<dbReference type="Gene3D" id="2.60.40.760">
    <property type="entry name" value="Expansin, cellulose-binding-like domain"/>
    <property type="match status" value="1"/>
</dbReference>